<reference evidence="1" key="1">
    <citation type="submission" date="2019-04" db="EMBL/GenBank/DDBJ databases">
        <title>Evolution of Biomass-Degrading Anaerobic Consortia Revealed by Metagenomics.</title>
        <authorList>
            <person name="Peng X."/>
        </authorList>
    </citation>
    <scope>NUCLEOTIDE SEQUENCE</scope>
    <source>
        <strain evidence="1">SIG13</strain>
    </source>
</reference>
<comment type="caution">
    <text evidence="1">The sequence shown here is derived from an EMBL/GenBank/DDBJ whole genome shotgun (WGS) entry which is preliminary data.</text>
</comment>
<accession>A0A8T3VH29</accession>
<dbReference type="Proteomes" id="UP000713479">
    <property type="component" value="Unassembled WGS sequence"/>
</dbReference>
<name>A0A8T3VH29_9EURY</name>
<organism evidence="1 2">
    <name type="scientific">Methanobrevibacter millerae</name>
    <dbReference type="NCBI Taxonomy" id="230361"/>
    <lineage>
        <taxon>Archaea</taxon>
        <taxon>Methanobacteriati</taxon>
        <taxon>Methanobacteriota</taxon>
        <taxon>Methanomada group</taxon>
        <taxon>Methanobacteria</taxon>
        <taxon>Methanobacteriales</taxon>
        <taxon>Methanobacteriaceae</taxon>
        <taxon>Methanobrevibacter</taxon>
    </lineage>
</organism>
<protein>
    <submittedName>
        <fullName evidence="1">Uncharacterized protein</fullName>
    </submittedName>
</protein>
<sequence>MAGEEYYIEDNDLVDLLKDVLGDKISDEDIEKILKASDDGEITEEDFDNIVDEILAKSKTDEIFTAPEPIVPQKTSSNKEFVYLSTSPDTCPVCGGTLLDDFYCPNCNLKFSFVSQNDKNP</sequence>
<evidence type="ECO:0000313" key="1">
    <source>
        <dbReference type="EMBL" id="MBE6510402.1"/>
    </source>
</evidence>
<evidence type="ECO:0000313" key="2">
    <source>
        <dbReference type="Proteomes" id="UP000713479"/>
    </source>
</evidence>
<proteinExistence type="predicted"/>
<dbReference type="EMBL" id="SUTF01000004">
    <property type="protein sequence ID" value="MBE6510402.1"/>
    <property type="molecule type" value="Genomic_DNA"/>
</dbReference>
<dbReference type="AlphaFoldDB" id="A0A8T3VH29"/>
<gene>
    <name evidence="1" type="ORF">E7Z74_03940</name>
</gene>